<dbReference type="Pfam" id="PF10552">
    <property type="entry name" value="ORF6C"/>
    <property type="match status" value="1"/>
</dbReference>
<gene>
    <name evidence="3" type="ORF">NSA58_07550</name>
</gene>
<dbReference type="Pfam" id="PF09669">
    <property type="entry name" value="Phage_pRha"/>
    <property type="match status" value="1"/>
</dbReference>
<protein>
    <submittedName>
        <fullName evidence="3">ORF6C domain-containing protein</fullName>
    </submittedName>
</protein>
<dbReference type="InterPro" id="IPR018878">
    <property type="entry name" value="ORF6C_dom"/>
</dbReference>
<name>A0A9X2M8B0_9FIRM</name>
<keyword evidence="1" id="KW-0175">Coiled coil</keyword>
<evidence type="ECO:0000259" key="2">
    <source>
        <dbReference type="Pfam" id="PF10552"/>
    </source>
</evidence>
<accession>A0A9X2M8B0</accession>
<keyword evidence="4" id="KW-1185">Reference proteome</keyword>
<dbReference type="InterPro" id="IPR014054">
    <property type="entry name" value="Phage_regulatory_Rha"/>
</dbReference>
<dbReference type="AlphaFoldDB" id="A0A9X2M8B0"/>
<reference evidence="3" key="1">
    <citation type="submission" date="2022-07" db="EMBL/GenBank/DDBJ databases">
        <title>Enhanced cultured diversity of the mouse gut microbiota enables custom-made synthetic communities.</title>
        <authorList>
            <person name="Afrizal A."/>
        </authorList>
    </citation>
    <scope>NUCLEOTIDE SEQUENCE</scope>
    <source>
        <strain evidence="3">DSM 29186</strain>
    </source>
</reference>
<comment type="caution">
    <text evidence="3">The sequence shown here is derived from an EMBL/GenBank/DDBJ whole genome shotgun (WGS) entry which is preliminary data.</text>
</comment>
<sequence length="263" mass="30635">MNSSLYQSFKVIESNQEATMTSLEVVKLINKFRLEEGNEIVKKHDDMLKSIRREIKVLENVGIKGNGNFSESTYVNSQNKIQPCYKMNKAGIMQMLNKESALVRHKTQEYIEALENKLKQQVKPLSPMELLELQFKAIKEQEHKIEEVKNEFEDFKGDIPLFQVECKELQALVRKIGTKALGGYKTPAYNDNSLRGKVYSDIQNQIKREFDVNRYEAIKRCQFDSAMEIVSNYRLPYALEQDIKLKNMQLHLVADNVREITFN</sequence>
<proteinExistence type="predicted"/>
<dbReference type="RefSeq" id="WP_257560343.1">
    <property type="nucleotide sequence ID" value="NZ_JANKBY010000068.1"/>
</dbReference>
<evidence type="ECO:0000313" key="4">
    <source>
        <dbReference type="Proteomes" id="UP001140817"/>
    </source>
</evidence>
<evidence type="ECO:0000313" key="3">
    <source>
        <dbReference type="EMBL" id="MCR1822637.1"/>
    </source>
</evidence>
<organism evidence="3 4">
    <name type="scientific">Terrisporobacter muris</name>
    <dbReference type="NCBI Taxonomy" id="2963284"/>
    <lineage>
        <taxon>Bacteria</taxon>
        <taxon>Bacillati</taxon>
        <taxon>Bacillota</taxon>
        <taxon>Clostridia</taxon>
        <taxon>Peptostreptococcales</taxon>
        <taxon>Peptostreptococcaceae</taxon>
        <taxon>Terrisporobacter</taxon>
    </lineage>
</organism>
<evidence type="ECO:0000256" key="1">
    <source>
        <dbReference type="SAM" id="Coils"/>
    </source>
</evidence>
<feature type="coiled-coil region" evidence="1">
    <location>
        <begin position="131"/>
        <end position="158"/>
    </location>
</feature>
<dbReference type="EMBL" id="JANKBY010000068">
    <property type="protein sequence ID" value="MCR1822637.1"/>
    <property type="molecule type" value="Genomic_DNA"/>
</dbReference>
<feature type="domain" description="ORF6C" evidence="2">
    <location>
        <begin position="131"/>
        <end position="243"/>
    </location>
</feature>
<dbReference type="Proteomes" id="UP001140817">
    <property type="component" value="Unassembled WGS sequence"/>
</dbReference>